<gene>
    <name evidence="5" type="ORF">SAMN04488513_103342</name>
</gene>
<evidence type="ECO:0000313" key="6">
    <source>
        <dbReference type="Proteomes" id="UP000184543"/>
    </source>
</evidence>
<proteinExistence type="inferred from homology"/>
<keyword evidence="6" id="KW-1185">Reference proteome</keyword>
<dbReference type="SMART" id="SM01130">
    <property type="entry name" value="DHDPS"/>
    <property type="match status" value="1"/>
</dbReference>
<dbReference type="GO" id="GO:0008747">
    <property type="term" value="F:N-acetylneuraminate lyase activity"/>
    <property type="evidence" value="ECO:0007669"/>
    <property type="project" value="TreeGrafter"/>
</dbReference>
<dbReference type="Gene3D" id="3.20.20.70">
    <property type="entry name" value="Aldolase class I"/>
    <property type="match status" value="1"/>
</dbReference>
<accession>A0A1M6I5Y4</accession>
<comment type="similarity">
    <text evidence="2">Belongs to the DapA family.</text>
</comment>
<dbReference type="InterPro" id="IPR002220">
    <property type="entry name" value="DapA-like"/>
</dbReference>
<dbReference type="Proteomes" id="UP000184543">
    <property type="component" value="Unassembled WGS sequence"/>
</dbReference>
<dbReference type="PANTHER" id="PTHR42849:SF1">
    <property type="entry name" value="N-ACETYLNEURAMINATE LYASE"/>
    <property type="match status" value="1"/>
</dbReference>
<protein>
    <submittedName>
        <fullName evidence="5">4-hydroxy-tetrahydrodipicolinate synthase</fullName>
    </submittedName>
</protein>
<feature type="binding site" evidence="4">
    <location>
        <position position="207"/>
    </location>
    <ligand>
        <name>pyruvate</name>
        <dbReference type="ChEBI" id="CHEBI:15361"/>
    </ligand>
</feature>
<organism evidence="5 6">
    <name type="scientific">Pseudozobellia thermophila</name>
    <dbReference type="NCBI Taxonomy" id="192903"/>
    <lineage>
        <taxon>Bacteria</taxon>
        <taxon>Pseudomonadati</taxon>
        <taxon>Bacteroidota</taxon>
        <taxon>Flavobacteriia</taxon>
        <taxon>Flavobacteriales</taxon>
        <taxon>Flavobacteriaceae</taxon>
        <taxon>Pseudozobellia</taxon>
    </lineage>
</organism>
<evidence type="ECO:0000256" key="2">
    <source>
        <dbReference type="PIRNR" id="PIRNR001365"/>
    </source>
</evidence>
<evidence type="ECO:0000256" key="4">
    <source>
        <dbReference type="PIRSR" id="PIRSR001365-2"/>
    </source>
</evidence>
<dbReference type="STRING" id="192903.SAMN04488513_103342"/>
<evidence type="ECO:0000256" key="1">
    <source>
        <dbReference type="ARBA" id="ARBA00023239"/>
    </source>
</evidence>
<keyword evidence="1 2" id="KW-0456">Lyase</keyword>
<dbReference type="InterPro" id="IPR013785">
    <property type="entry name" value="Aldolase_TIM"/>
</dbReference>
<dbReference type="AlphaFoldDB" id="A0A1M6I5Y4"/>
<name>A0A1M6I5Y4_9FLAO</name>
<dbReference type="SUPFAM" id="SSF51569">
    <property type="entry name" value="Aldolase"/>
    <property type="match status" value="1"/>
</dbReference>
<dbReference type="EMBL" id="FQYU01000003">
    <property type="protein sequence ID" value="SHJ29867.1"/>
    <property type="molecule type" value="Genomic_DNA"/>
</dbReference>
<dbReference type="GO" id="GO:0005829">
    <property type="term" value="C:cytosol"/>
    <property type="evidence" value="ECO:0007669"/>
    <property type="project" value="TreeGrafter"/>
</dbReference>
<evidence type="ECO:0000256" key="3">
    <source>
        <dbReference type="PIRSR" id="PIRSR001365-1"/>
    </source>
</evidence>
<sequence>MKLNLRGIIPPMVTPLTENGEIDDKGLKRLIEHLIDGGVHGIFLLGTNGEGPSLSYELRRELVYKACEIIDKRVPVLVSITDTVFDESVKMCRHSKQAGADAVVIAPPYYFPISEDEMKDYLQHMVGELSLPFVLYNMPSCTKLHLSIDFVKFAKDLGALGIKDSSGDLGYLHDLIFTFKDSSDFSVIAGTESFLSSTILHGGQGAIAGGANFFPKLFVDLYNASLNGDLLEIEQLNEKVDHIYETIYNVGRHSSRITKGTKCALSVLNICDDYMALPLRRFDMRERNKIEEYIRQFQSSLTC</sequence>
<dbReference type="PIRSF" id="PIRSF001365">
    <property type="entry name" value="DHDPS"/>
    <property type="match status" value="1"/>
</dbReference>
<dbReference type="RefSeq" id="WP_072993773.1">
    <property type="nucleotide sequence ID" value="NZ_FQYU01000003.1"/>
</dbReference>
<dbReference type="CDD" id="cd00408">
    <property type="entry name" value="DHDPS-like"/>
    <property type="match status" value="1"/>
</dbReference>
<dbReference type="PRINTS" id="PR00146">
    <property type="entry name" value="DHPICSNTHASE"/>
</dbReference>
<feature type="active site" description="Proton donor/acceptor" evidence="3">
    <location>
        <position position="136"/>
    </location>
</feature>
<dbReference type="PANTHER" id="PTHR42849">
    <property type="entry name" value="N-ACETYLNEURAMINATE LYASE"/>
    <property type="match status" value="1"/>
</dbReference>
<dbReference type="GO" id="GO:0019262">
    <property type="term" value="P:N-acetylneuraminate catabolic process"/>
    <property type="evidence" value="ECO:0007669"/>
    <property type="project" value="TreeGrafter"/>
</dbReference>
<evidence type="ECO:0000313" key="5">
    <source>
        <dbReference type="EMBL" id="SHJ29867.1"/>
    </source>
</evidence>
<feature type="active site" description="Schiff-base intermediate with substrate" evidence="3">
    <location>
        <position position="163"/>
    </location>
</feature>
<dbReference type="Pfam" id="PF00701">
    <property type="entry name" value="DHDPS"/>
    <property type="match status" value="1"/>
</dbReference>
<reference evidence="6" key="1">
    <citation type="submission" date="2016-11" db="EMBL/GenBank/DDBJ databases">
        <authorList>
            <person name="Varghese N."/>
            <person name="Submissions S."/>
        </authorList>
    </citation>
    <scope>NUCLEOTIDE SEQUENCE [LARGE SCALE GENOMIC DNA]</scope>
    <source>
        <strain evidence="6">DSM 19858</strain>
    </source>
</reference>
<dbReference type="OrthoDB" id="9778880at2"/>